<reference evidence="1 2" key="1">
    <citation type="submission" date="2021-07" db="EMBL/GenBank/DDBJ databases">
        <title>Shewanella sp. nov, isolated from SCS.</title>
        <authorList>
            <person name="Cao W.R."/>
        </authorList>
    </citation>
    <scope>NUCLEOTIDE SEQUENCE [LARGE SCALE GENOMIC DNA]</scope>
    <source>
        <strain evidence="1 2">NR704-98</strain>
    </source>
</reference>
<evidence type="ECO:0000313" key="2">
    <source>
        <dbReference type="Proteomes" id="UP001195963"/>
    </source>
</evidence>
<protein>
    <submittedName>
        <fullName evidence="1">Uncharacterized protein</fullName>
    </submittedName>
</protein>
<accession>A0ABS7E320</accession>
<dbReference type="RefSeq" id="WP_220109168.1">
    <property type="nucleotide sequence ID" value="NZ_JAHZST010000004.1"/>
</dbReference>
<dbReference type="EMBL" id="JAHZST010000004">
    <property type="protein sequence ID" value="MBW8183556.1"/>
    <property type="molecule type" value="Genomic_DNA"/>
</dbReference>
<organism evidence="1 2">
    <name type="scientific">Shewanella nanhaiensis</name>
    <dbReference type="NCBI Taxonomy" id="2864872"/>
    <lineage>
        <taxon>Bacteria</taxon>
        <taxon>Pseudomonadati</taxon>
        <taxon>Pseudomonadota</taxon>
        <taxon>Gammaproteobacteria</taxon>
        <taxon>Alteromonadales</taxon>
        <taxon>Shewanellaceae</taxon>
        <taxon>Shewanella</taxon>
    </lineage>
</organism>
<evidence type="ECO:0000313" key="1">
    <source>
        <dbReference type="EMBL" id="MBW8183556.1"/>
    </source>
</evidence>
<keyword evidence="2" id="KW-1185">Reference proteome</keyword>
<proteinExistence type="predicted"/>
<gene>
    <name evidence="1" type="ORF">K0625_07730</name>
</gene>
<dbReference type="Proteomes" id="UP001195963">
    <property type="component" value="Unassembled WGS sequence"/>
</dbReference>
<sequence>MYASIGKIIGNFQYDPRLNESKVINSGTEDIAALFNERHWQELGL</sequence>
<name>A0ABS7E320_9GAMM</name>
<comment type="caution">
    <text evidence="1">The sequence shown here is derived from an EMBL/GenBank/DDBJ whole genome shotgun (WGS) entry which is preliminary data.</text>
</comment>